<evidence type="ECO:0000256" key="1">
    <source>
        <dbReference type="SAM" id="MobiDB-lite"/>
    </source>
</evidence>
<reference evidence="2" key="2">
    <citation type="submission" date="2017-11" db="EMBL/GenBank/DDBJ databases">
        <title>Coralsnake Venomics: Analyses of Venom Gland Transcriptomes and Proteomes of Six Brazilian Taxa.</title>
        <authorList>
            <person name="Aird S.D."/>
            <person name="Jorge da Silva N."/>
            <person name="Qiu L."/>
            <person name="Villar-Briones A."/>
            <person name="Aparecida-Saddi V."/>
            <person name="Campos-Telles M.P."/>
            <person name="Grau M."/>
            <person name="Mikheyev A.S."/>
        </authorList>
    </citation>
    <scope>NUCLEOTIDE SEQUENCE</scope>
    <source>
        <tissue evidence="2">Venom_gland</tissue>
    </source>
</reference>
<accession>A0A2D4P895</accession>
<sequence length="121" mass="13471">MGGKENLQDFSLPPAAPQPLLPPSPRPTIRQTGGFPPRLCDSFMPACSQWTVLSFVKCMCVCPRSFCTLPRGVSFKGQDCSEKAEKSKRFEFGPWEDASFVARGGVLRPRLEKRFPQESFG</sequence>
<dbReference type="AlphaFoldDB" id="A0A2D4P895"/>
<feature type="region of interest" description="Disordered" evidence="1">
    <location>
        <begin position="1"/>
        <end position="33"/>
    </location>
</feature>
<proteinExistence type="predicted"/>
<reference evidence="2" key="1">
    <citation type="submission" date="2017-07" db="EMBL/GenBank/DDBJ databases">
        <authorList>
            <person name="Mikheyev A."/>
            <person name="Grau M."/>
        </authorList>
    </citation>
    <scope>NUCLEOTIDE SEQUENCE</scope>
    <source>
        <tissue evidence="2">Venom_gland</tissue>
    </source>
</reference>
<evidence type="ECO:0000313" key="2">
    <source>
        <dbReference type="EMBL" id="LAB54237.1"/>
    </source>
</evidence>
<dbReference type="EMBL" id="IACN01054287">
    <property type="protein sequence ID" value="LAB54237.1"/>
    <property type="molecule type" value="Transcribed_RNA"/>
</dbReference>
<feature type="compositionally biased region" description="Pro residues" evidence="1">
    <location>
        <begin position="14"/>
        <end position="26"/>
    </location>
</feature>
<name>A0A2D4P895_MICSU</name>
<organism evidence="2">
    <name type="scientific">Micrurus surinamensis</name>
    <name type="common">Surinam coral snake</name>
    <dbReference type="NCBI Taxonomy" id="129470"/>
    <lineage>
        <taxon>Eukaryota</taxon>
        <taxon>Metazoa</taxon>
        <taxon>Chordata</taxon>
        <taxon>Craniata</taxon>
        <taxon>Vertebrata</taxon>
        <taxon>Euteleostomi</taxon>
        <taxon>Lepidosauria</taxon>
        <taxon>Squamata</taxon>
        <taxon>Bifurcata</taxon>
        <taxon>Unidentata</taxon>
        <taxon>Episquamata</taxon>
        <taxon>Toxicofera</taxon>
        <taxon>Serpentes</taxon>
        <taxon>Colubroidea</taxon>
        <taxon>Elapidae</taxon>
        <taxon>Elapinae</taxon>
        <taxon>Micrurus</taxon>
    </lineage>
</organism>
<protein>
    <submittedName>
        <fullName evidence="2">Uncharacterized protein</fullName>
    </submittedName>
</protein>